<feature type="region of interest" description="Disordered" evidence="1">
    <location>
        <begin position="1"/>
        <end position="60"/>
    </location>
</feature>
<organism evidence="2 3">
    <name type="scientific">Fraxinus pennsylvanica</name>
    <dbReference type="NCBI Taxonomy" id="56036"/>
    <lineage>
        <taxon>Eukaryota</taxon>
        <taxon>Viridiplantae</taxon>
        <taxon>Streptophyta</taxon>
        <taxon>Embryophyta</taxon>
        <taxon>Tracheophyta</taxon>
        <taxon>Spermatophyta</taxon>
        <taxon>Magnoliopsida</taxon>
        <taxon>eudicotyledons</taxon>
        <taxon>Gunneridae</taxon>
        <taxon>Pentapetalae</taxon>
        <taxon>asterids</taxon>
        <taxon>lamiids</taxon>
        <taxon>Lamiales</taxon>
        <taxon>Oleaceae</taxon>
        <taxon>Oleeae</taxon>
        <taxon>Fraxinus</taxon>
    </lineage>
</organism>
<protein>
    <submittedName>
        <fullName evidence="2">Uncharacterized protein</fullName>
    </submittedName>
</protein>
<name>A0AAD2DWZ8_9LAMI</name>
<dbReference type="PANTHER" id="PTHR33237">
    <property type="entry name" value="F2P16.13 PROTEIN-RELATED"/>
    <property type="match status" value="1"/>
</dbReference>
<feature type="compositionally biased region" description="Basic and acidic residues" evidence="1">
    <location>
        <begin position="1"/>
        <end position="15"/>
    </location>
</feature>
<sequence>MKRENSFHKNPHDDPNIIGSSLPQPEIRVKFPKLLMKSMQRRRNHRGSNGSNVDQKEATENGDFLRKRISFITLSACSSKKAQEMSSSGNQPLEIDNADDSILKNIQDSCEEKIHGENSGEVDKKLVEMPTKISRFIRKRIGVPFRKLKLDEKSNDEASQKKCSKSLDEFRRKKSIYRRITSGKSVLEKVLKCDGGEEEEERSEVELCKKRILMGEKCRPLNLSGVLHYDTDGVLLPEEVL</sequence>
<reference evidence="2" key="1">
    <citation type="submission" date="2023-05" db="EMBL/GenBank/DDBJ databases">
        <authorList>
            <person name="Huff M."/>
        </authorList>
    </citation>
    <scope>NUCLEOTIDE SEQUENCE</scope>
</reference>
<dbReference type="PANTHER" id="PTHR33237:SF39">
    <property type="match status" value="1"/>
</dbReference>
<dbReference type="AlphaFoldDB" id="A0AAD2DWZ8"/>
<gene>
    <name evidence="2" type="ORF">FPE_LOCUS17351</name>
</gene>
<dbReference type="EMBL" id="OU503045">
    <property type="protein sequence ID" value="CAI9768939.1"/>
    <property type="molecule type" value="Genomic_DNA"/>
</dbReference>
<dbReference type="Proteomes" id="UP000834106">
    <property type="component" value="Chromosome 10"/>
</dbReference>
<evidence type="ECO:0000313" key="2">
    <source>
        <dbReference type="EMBL" id="CAI9768939.1"/>
    </source>
</evidence>
<accession>A0AAD2DWZ8</accession>
<evidence type="ECO:0000256" key="1">
    <source>
        <dbReference type="SAM" id="MobiDB-lite"/>
    </source>
</evidence>
<proteinExistence type="predicted"/>
<evidence type="ECO:0000313" key="3">
    <source>
        <dbReference type="Proteomes" id="UP000834106"/>
    </source>
</evidence>
<keyword evidence="3" id="KW-1185">Reference proteome</keyword>